<evidence type="ECO:0000313" key="3">
    <source>
        <dbReference type="Proteomes" id="UP000435649"/>
    </source>
</evidence>
<protein>
    <submittedName>
        <fullName evidence="2">Uncharacterized protein</fullName>
    </submittedName>
</protein>
<evidence type="ECO:0000313" key="2">
    <source>
        <dbReference type="EMBL" id="MST99098.1"/>
    </source>
</evidence>
<dbReference type="AlphaFoldDB" id="A0A844G9M7"/>
<accession>A0A844G9M7</accession>
<proteinExistence type="predicted"/>
<organism evidence="2 3">
    <name type="scientific">Victivallis lenta</name>
    <dbReference type="NCBI Taxonomy" id="2606640"/>
    <lineage>
        <taxon>Bacteria</taxon>
        <taxon>Pseudomonadati</taxon>
        <taxon>Lentisphaerota</taxon>
        <taxon>Lentisphaeria</taxon>
        <taxon>Victivallales</taxon>
        <taxon>Victivallaceae</taxon>
        <taxon>Victivallis</taxon>
    </lineage>
</organism>
<dbReference type="Proteomes" id="UP000435649">
    <property type="component" value="Unassembled WGS sequence"/>
</dbReference>
<reference evidence="2 3" key="1">
    <citation type="submission" date="2019-08" db="EMBL/GenBank/DDBJ databases">
        <title>In-depth cultivation of the pig gut microbiome towards novel bacterial diversity and tailored functional studies.</title>
        <authorList>
            <person name="Wylensek D."/>
            <person name="Hitch T.C.A."/>
            <person name="Clavel T."/>
        </authorList>
    </citation>
    <scope>NUCLEOTIDE SEQUENCE [LARGE SCALE GENOMIC DNA]</scope>
    <source>
        <strain evidence="2 3">BBE-744-WT-12</strain>
    </source>
</reference>
<gene>
    <name evidence="2" type="ORF">FYJ85_18855</name>
</gene>
<dbReference type="RefSeq" id="WP_154420241.1">
    <property type="nucleotide sequence ID" value="NZ_VUNS01000029.1"/>
</dbReference>
<evidence type="ECO:0000256" key="1">
    <source>
        <dbReference type="SAM" id="Phobius"/>
    </source>
</evidence>
<sequence>MKEKKETLRNLAIRTLAGAGTSRARALDLFSLYEKCGNEDDIVYAIVFELEVLHHLQERIHLENCQRNELLIRQMTQALDKNCEALTALVCRQEQISRSQFRRLVALHRERFLNRLIAVCALTLLSVLAGLGVFTIYWLWV</sequence>
<feature type="transmembrane region" description="Helical" evidence="1">
    <location>
        <begin position="112"/>
        <end position="140"/>
    </location>
</feature>
<name>A0A844G9M7_9BACT</name>
<keyword evidence="1" id="KW-0472">Membrane</keyword>
<keyword evidence="3" id="KW-1185">Reference proteome</keyword>
<dbReference type="EMBL" id="VUNS01000029">
    <property type="protein sequence ID" value="MST99098.1"/>
    <property type="molecule type" value="Genomic_DNA"/>
</dbReference>
<keyword evidence="1" id="KW-0812">Transmembrane</keyword>
<keyword evidence="1" id="KW-1133">Transmembrane helix</keyword>
<comment type="caution">
    <text evidence="2">The sequence shown here is derived from an EMBL/GenBank/DDBJ whole genome shotgun (WGS) entry which is preliminary data.</text>
</comment>